<dbReference type="EMBL" id="AWUE01012220">
    <property type="protein sequence ID" value="OMP09775.1"/>
    <property type="molecule type" value="Genomic_DNA"/>
</dbReference>
<reference evidence="2" key="1">
    <citation type="submission" date="2013-09" db="EMBL/GenBank/DDBJ databases">
        <title>Corchorus olitorius genome sequencing.</title>
        <authorList>
            <person name="Alam M."/>
            <person name="Haque M.S."/>
            <person name="Islam M.S."/>
            <person name="Emdad E.M."/>
            <person name="Islam M.M."/>
            <person name="Ahmed B."/>
            <person name="Halim A."/>
            <person name="Hossen Q.M.M."/>
            <person name="Hossain M.Z."/>
            <person name="Ahmed R."/>
            <person name="Khan M.M."/>
            <person name="Islam R."/>
            <person name="Rashid M.M."/>
            <person name="Khan S.A."/>
            <person name="Rahman M.S."/>
            <person name="Alam M."/>
            <person name="Yahiya A.S."/>
            <person name="Khan M.S."/>
            <person name="Azam M.S."/>
            <person name="Haque T."/>
            <person name="Lashkar M.Z.H."/>
            <person name="Akhand A.I."/>
            <person name="Morshed G."/>
            <person name="Roy S."/>
            <person name="Uddin K.S."/>
            <person name="Rabeya T."/>
            <person name="Hossain A.S."/>
            <person name="Chowdhury A."/>
            <person name="Snigdha A.R."/>
            <person name="Mortoza M.S."/>
            <person name="Matin S.A."/>
            <person name="Hoque S.M.E."/>
            <person name="Islam M.K."/>
            <person name="Roy D.K."/>
            <person name="Haider R."/>
            <person name="Moosa M.M."/>
            <person name="Elias S.M."/>
            <person name="Hasan A.M."/>
            <person name="Jahan S."/>
            <person name="Shafiuddin M."/>
            <person name="Mahmood N."/>
            <person name="Shommy N.S."/>
        </authorList>
    </citation>
    <scope>NUCLEOTIDE SEQUENCE [LARGE SCALE GENOMIC DNA]</scope>
    <source>
        <strain evidence="2">cv. O-4</strain>
    </source>
</reference>
<keyword evidence="2" id="KW-1185">Reference proteome</keyword>
<name>A0A1R3KRQ6_9ROSI</name>
<dbReference type="OrthoDB" id="339900at2759"/>
<accession>A0A1R3KRQ6</accession>
<sequence>MAMSILHYNNKEVEVALALISGHPTQNSFAVAIWLDLCVFNLLEDCAVNLVNGSGMASHNDLIRAIRYGANGKLFVFAGDDKLVKVLSSAMDHGVARQPFADGGEEKKIKKKKKNIS</sequence>
<evidence type="ECO:0000313" key="1">
    <source>
        <dbReference type="EMBL" id="OMP09775.1"/>
    </source>
</evidence>
<gene>
    <name evidence="1" type="ORF">COLO4_05144</name>
</gene>
<comment type="caution">
    <text evidence="1">The sequence shown here is derived from an EMBL/GenBank/DDBJ whole genome shotgun (WGS) entry which is preliminary data.</text>
</comment>
<dbReference type="AlphaFoldDB" id="A0A1R3KRQ6"/>
<dbReference type="Proteomes" id="UP000187203">
    <property type="component" value="Unassembled WGS sequence"/>
</dbReference>
<dbReference type="STRING" id="93759.A0A1R3KRQ6"/>
<proteinExistence type="predicted"/>
<organism evidence="1 2">
    <name type="scientific">Corchorus olitorius</name>
    <dbReference type="NCBI Taxonomy" id="93759"/>
    <lineage>
        <taxon>Eukaryota</taxon>
        <taxon>Viridiplantae</taxon>
        <taxon>Streptophyta</taxon>
        <taxon>Embryophyta</taxon>
        <taxon>Tracheophyta</taxon>
        <taxon>Spermatophyta</taxon>
        <taxon>Magnoliopsida</taxon>
        <taxon>eudicotyledons</taxon>
        <taxon>Gunneridae</taxon>
        <taxon>Pentapetalae</taxon>
        <taxon>rosids</taxon>
        <taxon>malvids</taxon>
        <taxon>Malvales</taxon>
        <taxon>Malvaceae</taxon>
        <taxon>Grewioideae</taxon>
        <taxon>Apeibeae</taxon>
        <taxon>Corchorus</taxon>
    </lineage>
</organism>
<evidence type="ECO:0000313" key="2">
    <source>
        <dbReference type="Proteomes" id="UP000187203"/>
    </source>
</evidence>
<protein>
    <submittedName>
        <fullName evidence="1">Uncharacterized protein</fullName>
    </submittedName>
</protein>